<name>A0A6A8GA38_9EURY</name>
<protein>
    <recommendedName>
        <fullName evidence="4">Lipoprotein</fullName>
    </recommendedName>
</protein>
<keyword evidence="3" id="KW-1185">Reference proteome</keyword>
<evidence type="ECO:0000256" key="1">
    <source>
        <dbReference type="SAM" id="MobiDB-lite"/>
    </source>
</evidence>
<feature type="region of interest" description="Disordered" evidence="1">
    <location>
        <begin position="175"/>
        <end position="204"/>
    </location>
</feature>
<dbReference type="PROSITE" id="PS51257">
    <property type="entry name" value="PROKAR_LIPOPROTEIN"/>
    <property type="match status" value="1"/>
</dbReference>
<feature type="region of interest" description="Disordered" evidence="1">
    <location>
        <begin position="25"/>
        <end position="44"/>
    </location>
</feature>
<dbReference type="OrthoDB" id="242771at2157"/>
<evidence type="ECO:0008006" key="4">
    <source>
        <dbReference type="Google" id="ProtNLM"/>
    </source>
</evidence>
<dbReference type="AlphaFoldDB" id="A0A6A8GA38"/>
<dbReference type="RefSeq" id="WP_151114068.1">
    <property type="nucleotide sequence ID" value="NZ_WKJQ01000002.1"/>
</dbReference>
<accession>A0A6A8GA38</accession>
<organism evidence="2 3">
    <name type="scientific">Haloferax marinum</name>
    <dbReference type="NCBI Taxonomy" id="2666143"/>
    <lineage>
        <taxon>Archaea</taxon>
        <taxon>Methanobacteriati</taxon>
        <taxon>Methanobacteriota</taxon>
        <taxon>Stenosarchaea group</taxon>
        <taxon>Halobacteria</taxon>
        <taxon>Halobacteriales</taxon>
        <taxon>Haloferacaceae</taxon>
        <taxon>Haloferax</taxon>
    </lineage>
</organism>
<dbReference type="EMBL" id="WKJQ01000002">
    <property type="protein sequence ID" value="MRW98079.1"/>
    <property type="molecule type" value="Genomic_DNA"/>
</dbReference>
<dbReference type="Proteomes" id="UP000443423">
    <property type="component" value="Unassembled WGS sequence"/>
</dbReference>
<evidence type="ECO:0000313" key="2">
    <source>
        <dbReference type="EMBL" id="MRW98079.1"/>
    </source>
</evidence>
<proteinExistence type="predicted"/>
<sequence>MSLQTRRQLLLSGGASLLTALAGCTGSGSSSSSRTPHGPRPEDLVTEYDYTDVRSTSGTPIFRAGDSDTSGSTLDAFLVRADEDLDDIDVVATPDGIDEVRRFIDETTFRSQSLVIVQHRVDACHDMKLNYVVSPPDHFVDADFCYVLRDAAVECSVDDRHVVASLIRLPFSDSDRDASGWSQGGGRSCRLPPSLRNESTEGDT</sequence>
<reference evidence="2 3" key="1">
    <citation type="submission" date="2019-11" db="EMBL/GenBank/DDBJ databases">
        <title>Whole genome sequence of Haloferax sp. MBLA0078.</title>
        <authorList>
            <person name="Seo M.-J."/>
            <person name="Cho E.-S."/>
        </authorList>
    </citation>
    <scope>NUCLEOTIDE SEQUENCE [LARGE SCALE GENOMIC DNA]</scope>
    <source>
        <strain evidence="2 3">MBLA0078</strain>
    </source>
</reference>
<evidence type="ECO:0000313" key="3">
    <source>
        <dbReference type="Proteomes" id="UP000443423"/>
    </source>
</evidence>
<gene>
    <name evidence="2" type="ORF">GJR99_16045</name>
</gene>
<comment type="caution">
    <text evidence="2">The sequence shown here is derived from an EMBL/GenBank/DDBJ whole genome shotgun (WGS) entry which is preliminary data.</text>
</comment>